<feature type="region of interest" description="Disordered" evidence="1">
    <location>
        <begin position="48"/>
        <end position="72"/>
    </location>
</feature>
<keyword evidence="4" id="KW-1185">Reference proteome</keyword>
<evidence type="ECO:0000256" key="2">
    <source>
        <dbReference type="SAM" id="Phobius"/>
    </source>
</evidence>
<name>A0ABV6YLC9_UNCEI</name>
<dbReference type="InterPro" id="IPR016024">
    <property type="entry name" value="ARM-type_fold"/>
</dbReference>
<dbReference type="InterPro" id="IPR011989">
    <property type="entry name" value="ARM-like"/>
</dbReference>
<dbReference type="Gene3D" id="1.25.10.10">
    <property type="entry name" value="Leucine-rich Repeat Variant"/>
    <property type="match status" value="2"/>
</dbReference>
<protein>
    <submittedName>
        <fullName evidence="3">HEAT repeat domain-containing protein</fullName>
    </submittedName>
</protein>
<dbReference type="PANTHER" id="PTHR12697">
    <property type="entry name" value="PBS LYASE HEAT-LIKE PROTEIN"/>
    <property type="match status" value="1"/>
</dbReference>
<evidence type="ECO:0000256" key="1">
    <source>
        <dbReference type="SAM" id="MobiDB-lite"/>
    </source>
</evidence>
<reference evidence="3 4" key="1">
    <citation type="submission" date="2024-09" db="EMBL/GenBank/DDBJ databases">
        <authorList>
            <person name="D'Angelo T."/>
        </authorList>
    </citation>
    <scope>NUCLEOTIDE SEQUENCE [LARGE SCALE GENOMIC DNA]</scope>
    <source>
        <strain evidence="3">SAG AM-320-E07</strain>
    </source>
</reference>
<evidence type="ECO:0000313" key="4">
    <source>
        <dbReference type="Proteomes" id="UP001593833"/>
    </source>
</evidence>
<sequence length="306" mass="35096">MSKRPHHQEAIRERRLRSVALNFTGLLLCAGLVVLLAGWHPSDDYDHRRSGNHHHDRHQHSHGHHHPERNWDVPATRSLHRDLHDADDVVTRQLAAWWLGEHEEDRSVDPLIDALDDRAADVRLVAAWALGEIKDSDAIDPLSDRLEREREPFVREMLVLSLGEIDDRLARGVLRQIRDEDPELRDAAEWALYELSDRENDGVWAGEEKRLDDLRDIERQLKGQNIDDIDFEITVDELLQHLRSTSAEERRKAALLLGAAGLAAAYESLEETEEAVKGLLAALQDPEPEVRAQAIWSLDEINPSRW</sequence>
<dbReference type="EMBL" id="JBHPKH010000081">
    <property type="protein sequence ID" value="MFC1573142.1"/>
    <property type="molecule type" value="Genomic_DNA"/>
</dbReference>
<keyword evidence="2" id="KW-0812">Transmembrane</keyword>
<keyword evidence="2" id="KW-1133">Transmembrane helix</keyword>
<dbReference type="Proteomes" id="UP001593833">
    <property type="component" value="Unassembled WGS sequence"/>
</dbReference>
<feature type="transmembrane region" description="Helical" evidence="2">
    <location>
        <begin position="20"/>
        <end position="39"/>
    </location>
</feature>
<dbReference type="Pfam" id="PF13646">
    <property type="entry name" value="HEAT_2"/>
    <property type="match status" value="2"/>
</dbReference>
<accession>A0ABV6YLC9</accession>
<proteinExistence type="predicted"/>
<dbReference type="InterPro" id="IPR004155">
    <property type="entry name" value="PBS_lyase_HEAT"/>
</dbReference>
<comment type="caution">
    <text evidence="3">The sequence shown here is derived from an EMBL/GenBank/DDBJ whole genome shotgun (WGS) entry which is preliminary data.</text>
</comment>
<feature type="compositionally biased region" description="Basic residues" evidence="1">
    <location>
        <begin position="50"/>
        <end position="67"/>
    </location>
</feature>
<dbReference type="SMART" id="SM00567">
    <property type="entry name" value="EZ_HEAT"/>
    <property type="match status" value="4"/>
</dbReference>
<dbReference type="SUPFAM" id="SSF48371">
    <property type="entry name" value="ARM repeat"/>
    <property type="match status" value="1"/>
</dbReference>
<organism evidence="3 4">
    <name type="scientific">Eiseniibacteriota bacterium</name>
    <dbReference type="NCBI Taxonomy" id="2212470"/>
    <lineage>
        <taxon>Bacteria</taxon>
        <taxon>Candidatus Eiseniibacteriota</taxon>
    </lineage>
</organism>
<dbReference type="PANTHER" id="PTHR12697:SF5">
    <property type="entry name" value="DEOXYHYPUSINE HYDROXYLASE"/>
    <property type="match status" value="1"/>
</dbReference>
<keyword evidence="2" id="KW-0472">Membrane</keyword>
<gene>
    <name evidence="3" type="ORF">ACFL6M_06040</name>
</gene>
<evidence type="ECO:0000313" key="3">
    <source>
        <dbReference type="EMBL" id="MFC1573142.1"/>
    </source>
</evidence>